<evidence type="ECO:0000259" key="2">
    <source>
        <dbReference type="Pfam" id="PF21666"/>
    </source>
</evidence>
<evidence type="ECO:0000313" key="3">
    <source>
        <dbReference type="EMBL" id="PLB55870.1"/>
    </source>
</evidence>
<name>A0A2I2GSN4_9EURO</name>
<dbReference type="GeneID" id="36556166"/>
<feature type="non-terminal residue" evidence="3">
    <location>
        <position position="1"/>
    </location>
</feature>
<comment type="caution">
    <text evidence="3">The sequence shown here is derived from an EMBL/GenBank/DDBJ whole genome shotgun (WGS) entry which is preliminary data.</text>
</comment>
<evidence type="ECO:0000259" key="1">
    <source>
        <dbReference type="Pfam" id="PF14033"/>
    </source>
</evidence>
<dbReference type="Pfam" id="PF21666">
    <property type="entry name" value="DUF4246_N"/>
    <property type="match status" value="1"/>
</dbReference>
<gene>
    <name evidence="3" type="ORF">P170DRAFT_433346</name>
</gene>
<dbReference type="Proteomes" id="UP000234275">
    <property type="component" value="Unassembled WGS sequence"/>
</dbReference>
<dbReference type="AlphaFoldDB" id="A0A2I2GSN4"/>
<keyword evidence="4" id="KW-1185">Reference proteome</keyword>
<evidence type="ECO:0000313" key="4">
    <source>
        <dbReference type="Proteomes" id="UP000234275"/>
    </source>
</evidence>
<dbReference type="VEuPathDB" id="FungiDB:P170DRAFT_433346"/>
<dbReference type="InterPro" id="IPR049192">
    <property type="entry name" value="DUF4246_C"/>
</dbReference>
<dbReference type="STRING" id="1392250.A0A2I2GSN4"/>
<feature type="domain" description="DUF4246" evidence="2">
    <location>
        <begin position="14"/>
        <end position="87"/>
    </location>
</feature>
<proteinExistence type="predicted"/>
<protein>
    <recommendedName>
        <fullName evidence="5">DUF1665 domain-containing protein</fullName>
    </recommendedName>
</protein>
<dbReference type="RefSeq" id="XP_024711172.1">
    <property type="nucleotide sequence ID" value="XM_024848467.1"/>
</dbReference>
<reference evidence="3 4" key="1">
    <citation type="submission" date="2016-12" db="EMBL/GenBank/DDBJ databases">
        <title>The genomes of Aspergillus section Nigri reveals drivers in fungal speciation.</title>
        <authorList>
            <consortium name="DOE Joint Genome Institute"/>
            <person name="Vesth T.C."/>
            <person name="Nybo J."/>
            <person name="Theobald S."/>
            <person name="Brandl J."/>
            <person name="Frisvad J.C."/>
            <person name="Nielsen K.F."/>
            <person name="Lyhne E.K."/>
            <person name="Kogle M.E."/>
            <person name="Kuo A."/>
            <person name="Riley R."/>
            <person name="Clum A."/>
            <person name="Nolan M."/>
            <person name="Lipzen A."/>
            <person name="Salamov A."/>
            <person name="Henrissat B."/>
            <person name="Wiebenga A."/>
            <person name="De Vries R.P."/>
            <person name="Grigoriev I.V."/>
            <person name="Mortensen U.H."/>
            <person name="Andersen M.R."/>
            <person name="Baker S.E."/>
        </authorList>
    </citation>
    <scope>NUCLEOTIDE SEQUENCE [LARGE SCALE GENOMIC DNA]</scope>
    <source>
        <strain evidence="3 4">IBT 23096</strain>
    </source>
</reference>
<accession>A0A2I2GSN4</accession>
<dbReference type="Pfam" id="PF14033">
    <property type="entry name" value="DUF4246"/>
    <property type="match status" value="1"/>
</dbReference>
<dbReference type="InterPro" id="IPR049207">
    <property type="entry name" value="DUF4246_N"/>
</dbReference>
<sequence length="589" mass="67753">MTAAIRTKSTHLDLPGYMLPLNYTPRESSRKLFPNALDASGIEEGWASRIYVHREILMMQVMNTITDKPEWERKVFEDDIVAKWREEIAGSGHDITPNMMDWIIEELQWKASIYRETGYVVAYQTGVVKSDSAIPRELKEFLRQAVRSLEHVPEKKKDYHPGSDKQVVDLVHPSLFPVIYGRSRILPDRLIGVDDCLDSVGQGEQLAVPPKNQALSDDPTRFFGREWAVDPFSRKFQWMPCDVDMAGECHIASYINNLHPEKNRSLYEVIEKILSKTIPLWDSTLTHVGDNICRMPYHNVELEPLDPEPEEPDEADEDAIDEYYQQLESAPIELPEPGTFEPPIPRSYSKVDLRTQYQKEGLQVIVKLANIELTPEKPDYNGGSWHIEGQSNEHICATALYYYDSDNITENHLSFRQRADDNLIIDYPQDRHDFLQSVFGFPPDIDGRNGGNITQALGNISTREGRLLTFPNILQHRVSPFSLADKSKPGHRKIIAFFLVDPHMRIISSANIPPQNTDWWTKRHEVINQVMGNRLPAELQYMINENVDAGSITMDEAKEYRLQLMEERSSMTVQRNEEFESGNFNLCEH</sequence>
<evidence type="ECO:0008006" key="5">
    <source>
        <dbReference type="Google" id="ProtNLM"/>
    </source>
</evidence>
<organism evidence="3 4">
    <name type="scientific">Aspergillus steynii IBT 23096</name>
    <dbReference type="NCBI Taxonomy" id="1392250"/>
    <lineage>
        <taxon>Eukaryota</taxon>
        <taxon>Fungi</taxon>
        <taxon>Dikarya</taxon>
        <taxon>Ascomycota</taxon>
        <taxon>Pezizomycotina</taxon>
        <taxon>Eurotiomycetes</taxon>
        <taxon>Eurotiomycetidae</taxon>
        <taxon>Eurotiales</taxon>
        <taxon>Aspergillaceae</taxon>
        <taxon>Aspergillus</taxon>
        <taxon>Aspergillus subgen. Circumdati</taxon>
    </lineage>
</organism>
<feature type="domain" description="DUF4246" evidence="1">
    <location>
        <begin position="98"/>
        <end position="522"/>
    </location>
</feature>
<dbReference type="OrthoDB" id="415532at2759"/>
<dbReference type="EMBL" id="MSFO01000001">
    <property type="protein sequence ID" value="PLB55870.1"/>
    <property type="molecule type" value="Genomic_DNA"/>
</dbReference>